<comment type="caution">
    <text evidence="2">The sequence shown here is derived from an EMBL/GenBank/DDBJ whole genome shotgun (WGS) entry which is preliminary data.</text>
</comment>
<dbReference type="AlphaFoldDB" id="A0A8T8SDG7"/>
<organism evidence="2 3">
    <name type="scientific">Tilletia indica</name>
    <dbReference type="NCBI Taxonomy" id="43049"/>
    <lineage>
        <taxon>Eukaryota</taxon>
        <taxon>Fungi</taxon>
        <taxon>Dikarya</taxon>
        <taxon>Basidiomycota</taxon>
        <taxon>Ustilaginomycotina</taxon>
        <taxon>Exobasidiomycetes</taxon>
        <taxon>Tilletiales</taxon>
        <taxon>Tilletiaceae</taxon>
        <taxon>Tilletia</taxon>
    </lineage>
</organism>
<keyword evidence="3" id="KW-1185">Reference proteome</keyword>
<sequence length="315" mass="34638">GRRVEKILARLEQEAPERKKDPIDLIEGINKALVSDGAAAWVRAEVAKHCPTGVAIFPRRSCGVEHLLAHKDASAAALGSSEVVPDEEWDKWVLYSVPTHAGSGAIDEDYLHQKVNEVFGDALRGKVWRLCKRDEDWTKKEVTPITFSTTTRANLVEGMPVRMLGRQFTLRRHKLRPDSAMCASCGSYKHKTESCKADRRCRRCSAFGHSTEEHGAQCAHCKNGSECVPLCMHCRGPHVAGDKTCRNRPTWSRHARAYVFTTGTELSRINTLGDRSRNRMIRTVQGPASGSNTAPLGPRTAAADAPAGGETSQSN</sequence>
<name>A0A8T8SDG7_9BASI</name>
<reference evidence="2" key="2">
    <citation type="journal article" date="2019" name="IMA Fungus">
        <title>Genome sequencing and comparison of five Tilletia species to identify candidate genes for the detection of regulated species infecting wheat.</title>
        <authorList>
            <person name="Nguyen H.D.T."/>
            <person name="Sultana T."/>
            <person name="Kesanakurti P."/>
            <person name="Hambleton S."/>
        </authorList>
    </citation>
    <scope>NUCLEOTIDE SEQUENCE</scope>
    <source>
        <strain evidence="2">DAOMC 236416</strain>
    </source>
</reference>
<feature type="non-terminal residue" evidence="2">
    <location>
        <position position="1"/>
    </location>
</feature>
<protein>
    <recommendedName>
        <fullName evidence="4">Gag-like protein</fullName>
    </recommendedName>
</protein>
<gene>
    <name evidence="2" type="ORF">A4X13_0g8798</name>
</gene>
<feature type="region of interest" description="Disordered" evidence="1">
    <location>
        <begin position="284"/>
        <end position="315"/>
    </location>
</feature>
<dbReference type="EMBL" id="LWDF02001799">
    <property type="protein sequence ID" value="KAE8237411.1"/>
    <property type="molecule type" value="Genomic_DNA"/>
</dbReference>
<dbReference type="Proteomes" id="UP000077521">
    <property type="component" value="Unassembled WGS sequence"/>
</dbReference>
<evidence type="ECO:0000313" key="3">
    <source>
        <dbReference type="Proteomes" id="UP000077521"/>
    </source>
</evidence>
<evidence type="ECO:0000256" key="1">
    <source>
        <dbReference type="SAM" id="MobiDB-lite"/>
    </source>
</evidence>
<evidence type="ECO:0000313" key="2">
    <source>
        <dbReference type="EMBL" id="KAE8237411.1"/>
    </source>
</evidence>
<evidence type="ECO:0008006" key="4">
    <source>
        <dbReference type="Google" id="ProtNLM"/>
    </source>
</evidence>
<proteinExistence type="predicted"/>
<reference evidence="2" key="1">
    <citation type="submission" date="2016-04" db="EMBL/GenBank/DDBJ databases">
        <authorList>
            <person name="Nguyen H.D."/>
            <person name="Samba Siva P."/>
            <person name="Cullis J."/>
            <person name="Levesque C.A."/>
            <person name="Hambleton S."/>
        </authorList>
    </citation>
    <scope>NUCLEOTIDE SEQUENCE</scope>
    <source>
        <strain evidence="2">DAOMC 236416</strain>
    </source>
</reference>
<accession>A0A8T8SDG7</accession>